<dbReference type="Proteomes" id="UP000249547">
    <property type="component" value="Unassembled WGS sequence"/>
</dbReference>
<keyword evidence="4" id="KW-1185">Reference proteome</keyword>
<dbReference type="RefSeq" id="WP_111598483.1">
    <property type="nucleotide sequence ID" value="NZ_QLLL01000005.1"/>
</dbReference>
<dbReference type="AlphaFoldDB" id="A0A327QHU9"/>
<comment type="caution">
    <text evidence="3">The sequence shown here is derived from an EMBL/GenBank/DDBJ whole genome shotgun (WGS) entry which is preliminary data.</text>
</comment>
<evidence type="ECO:0000259" key="2">
    <source>
        <dbReference type="Pfam" id="PF13568"/>
    </source>
</evidence>
<dbReference type="Pfam" id="PF13568">
    <property type="entry name" value="OMP_b-brl_2"/>
    <property type="match status" value="1"/>
</dbReference>
<evidence type="ECO:0000256" key="1">
    <source>
        <dbReference type="SAM" id="SignalP"/>
    </source>
</evidence>
<feature type="signal peptide" evidence="1">
    <location>
        <begin position="1"/>
        <end position="21"/>
    </location>
</feature>
<feature type="domain" description="Outer membrane protein beta-barrel" evidence="2">
    <location>
        <begin position="225"/>
        <end position="388"/>
    </location>
</feature>
<protein>
    <submittedName>
        <fullName evidence="3">Outer membrane protein with beta-barrel domain</fullName>
    </submittedName>
</protein>
<evidence type="ECO:0000313" key="3">
    <source>
        <dbReference type="EMBL" id="RAJ04186.1"/>
    </source>
</evidence>
<accession>A0A327QHU9</accession>
<sequence>MTAKFWLCSLLCLLCTIQSQAGHYEKGTIYKPNGDSLQGYIENTYKDKTPQYILFKTTLDATAITYLPTDLAGFYYAESDERFKSMQVKLDVTTRSAENLATMHPGNRNIQDKRIFAQCILKGQVSLYEYDHLSGTGYFIVEDENGGLTVLNNTVVYNHNSSALQTLPYYRTELLEIVGNCVNEKTIDATPYTAKGLKTVIKQYLSCKYGAENMAITEKVKAKAPVQYGFMGGVGITKFEWEHVLNRFEIDNYFTPTIGVFVKASLSKKYLRWAAIAELQYRSINLNGNYFANWNLADPYKVDIDLDYVQLNVIGEYTHPFTSKIKPRFGLGIGSGFMVRERNNSYSKPTEGKKPLIEGYRKYDQSWICLVGMNIGYRWDVDARYDRGAGFANTIGAQTIRHTVYLITRYRL</sequence>
<reference evidence="3 4" key="1">
    <citation type="submission" date="2018-06" db="EMBL/GenBank/DDBJ databases">
        <title>Genomic Encyclopedia of Archaeal and Bacterial Type Strains, Phase II (KMG-II): from individual species to whole genera.</title>
        <authorList>
            <person name="Goeker M."/>
        </authorList>
    </citation>
    <scope>NUCLEOTIDE SEQUENCE [LARGE SCALE GENOMIC DNA]</scope>
    <source>
        <strain evidence="3 4">DSM 23857</strain>
    </source>
</reference>
<feature type="chain" id="PRO_5016349844" evidence="1">
    <location>
        <begin position="22"/>
        <end position="412"/>
    </location>
</feature>
<keyword evidence="1" id="KW-0732">Signal</keyword>
<evidence type="ECO:0000313" key="4">
    <source>
        <dbReference type="Proteomes" id="UP000249547"/>
    </source>
</evidence>
<gene>
    <name evidence="3" type="ORF">LX64_03064</name>
</gene>
<name>A0A327QHU9_9BACT</name>
<dbReference type="OrthoDB" id="677565at2"/>
<dbReference type="InterPro" id="IPR025665">
    <property type="entry name" value="Beta-barrel_OMP_2"/>
</dbReference>
<proteinExistence type="predicted"/>
<dbReference type="EMBL" id="QLLL01000005">
    <property type="protein sequence ID" value="RAJ04186.1"/>
    <property type="molecule type" value="Genomic_DNA"/>
</dbReference>
<organism evidence="3 4">
    <name type="scientific">Chitinophaga skermanii</name>
    <dbReference type="NCBI Taxonomy" id="331697"/>
    <lineage>
        <taxon>Bacteria</taxon>
        <taxon>Pseudomonadati</taxon>
        <taxon>Bacteroidota</taxon>
        <taxon>Chitinophagia</taxon>
        <taxon>Chitinophagales</taxon>
        <taxon>Chitinophagaceae</taxon>
        <taxon>Chitinophaga</taxon>
    </lineage>
</organism>